<dbReference type="GO" id="GO:0043137">
    <property type="term" value="P:DNA replication, removal of RNA primer"/>
    <property type="evidence" value="ECO:0007669"/>
    <property type="project" value="TreeGrafter"/>
</dbReference>
<evidence type="ECO:0000256" key="6">
    <source>
        <dbReference type="ARBA" id="ARBA00022723"/>
    </source>
</evidence>
<dbReference type="Gene3D" id="3.30.420.10">
    <property type="entry name" value="Ribonuclease H-like superfamily/Ribonuclease H"/>
    <property type="match status" value="1"/>
</dbReference>
<evidence type="ECO:0000256" key="1">
    <source>
        <dbReference type="ARBA" id="ARBA00000077"/>
    </source>
</evidence>
<dbReference type="InParanoid" id="A0A369K8Z4"/>
<name>A0A369K8Z4_HYPMA</name>
<comment type="cofactor">
    <cofactor evidence="2">
        <name>Mg(2+)</name>
        <dbReference type="ChEBI" id="CHEBI:18420"/>
    </cofactor>
</comment>
<keyword evidence="8" id="KW-0378">Hydrolase</keyword>
<dbReference type="Pfam" id="PF01693">
    <property type="entry name" value="Cauli_VI"/>
    <property type="match status" value="1"/>
</dbReference>
<accession>A0A369K8Z4</accession>
<dbReference type="InterPro" id="IPR036397">
    <property type="entry name" value="RNaseH_sf"/>
</dbReference>
<dbReference type="Proteomes" id="UP000076154">
    <property type="component" value="Unassembled WGS sequence"/>
</dbReference>
<comment type="catalytic activity">
    <reaction evidence="1">
        <text>Endonucleolytic cleavage to 5'-phosphomonoester.</text>
        <dbReference type="EC" id="3.1.26.4"/>
    </reaction>
</comment>
<keyword evidence="9" id="KW-0460">Magnesium</keyword>
<evidence type="ECO:0000259" key="11">
    <source>
        <dbReference type="PROSITE" id="PS50879"/>
    </source>
</evidence>
<evidence type="ECO:0000256" key="2">
    <source>
        <dbReference type="ARBA" id="ARBA00001946"/>
    </source>
</evidence>
<comment type="caution">
    <text evidence="12">The sequence shown here is derived from an EMBL/GenBank/DDBJ whole genome shotgun (WGS) entry which is preliminary data.</text>
</comment>
<feature type="compositionally biased region" description="Pro residues" evidence="10">
    <location>
        <begin position="341"/>
        <end position="359"/>
    </location>
</feature>
<evidence type="ECO:0000256" key="5">
    <source>
        <dbReference type="ARBA" id="ARBA00022722"/>
    </source>
</evidence>
<sequence>MPKPTKGGFYAVKDGRKTGVFLTWDECEQQIKGYPGAKFKKFTNAAEAEAFASGEQSTSTIKPAEASTSKEASTDSKGKKRAMSPNVEDESGWDVVYCDGACKGNGKTGSIAGVGVWWGEGDPRNIAERCPGDQTNNRAELIAIIRILETTPTSKKPLLIKSDSQYSINCFKLWLPNWVRNNFRTASGGPVKNVGIIRYLSALLDARALRGQKIRLQYVKGHSGERGNDGADAQANLGALLPPVPERDWEQAENDLRDRVEAELSHSARPPVKVPLEVEGEVPATSPDSPVKVRKVSNDLPSSRFLTAVAAVKAAEATSPSRAFHNGPPSTPTSPHKLEVPPSPSKVPHRPTSPSPAPLVYPSRKPVIPAHKITSPKPITAPQARAPSSPQKPLKTSEGRLVESPRRPGSAPNLKSPLGTPSKRRGFADLPSASERHARIMASRSPQPEPLQKIDYHPKSPIAVAVRKEDINIDDYLDCIIDDDEIWKDL</sequence>
<evidence type="ECO:0000256" key="4">
    <source>
        <dbReference type="ARBA" id="ARBA00012180"/>
    </source>
</evidence>
<feature type="region of interest" description="Disordered" evidence="10">
    <location>
        <begin position="261"/>
        <end position="295"/>
    </location>
</feature>
<evidence type="ECO:0000256" key="3">
    <source>
        <dbReference type="ARBA" id="ARBA00005300"/>
    </source>
</evidence>
<evidence type="ECO:0000256" key="7">
    <source>
        <dbReference type="ARBA" id="ARBA00022759"/>
    </source>
</evidence>
<dbReference type="InterPro" id="IPR011320">
    <property type="entry name" value="RNase_H1_N"/>
</dbReference>
<dbReference type="InterPro" id="IPR037056">
    <property type="entry name" value="RNase_H1_N_sf"/>
</dbReference>
<dbReference type="Pfam" id="PF00075">
    <property type="entry name" value="RNase_H"/>
    <property type="match status" value="1"/>
</dbReference>
<keyword evidence="6" id="KW-0479">Metal-binding</keyword>
<dbReference type="AlphaFoldDB" id="A0A369K8Z4"/>
<feature type="region of interest" description="Disordered" evidence="10">
    <location>
        <begin position="318"/>
        <end position="456"/>
    </location>
</feature>
<dbReference type="GO" id="GO:0003676">
    <property type="term" value="F:nucleic acid binding"/>
    <property type="evidence" value="ECO:0007669"/>
    <property type="project" value="InterPro"/>
</dbReference>
<organism evidence="12 13">
    <name type="scientific">Hypsizygus marmoreus</name>
    <name type="common">White beech mushroom</name>
    <name type="synonym">Agaricus marmoreus</name>
    <dbReference type="NCBI Taxonomy" id="39966"/>
    <lineage>
        <taxon>Eukaryota</taxon>
        <taxon>Fungi</taxon>
        <taxon>Dikarya</taxon>
        <taxon>Basidiomycota</taxon>
        <taxon>Agaricomycotina</taxon>
        <taxon>Agaricomycetes</taxon>
        <taxon>Agaricomycetidae</taxon>
        <taxon>Agaricales</taxon>
        <taxon>Tricholomatineae</taxon>
        <taxon>Lyophyllaceae</taxon>
        <taxon>Hypsizygus</taxon>
    </lineage>
</organism>
<dbReference type="EMBL" id="LUEZ02000010">
    <property type="protein sequence ID" value="RDB29135.1"/>
    <property type="molecule type" value="Genomic_DNA"/>
</dbReference>
<dbReference type="CDD" id="cd09280">
    <property type="entry name" value="RNase_HI_eukaryote_like"/>
    <property type="match status" value="1"/>
</dbReference>
<dbReference type="SUPFAM" id="SSF53098">
    <property type="entry name" value="Ribonuclease H-like"/>
    <property type="match status" value="1"/>
</dbReference>
<dbReference type="PROSITE" id="PS50879">
    <property type="entry name" value="RNASE_H_1"/>
    <property type="match status" value="1"/>
</dbReference>
<gene>
    <name evidence="12" type="primary">rnh1</name>
    <name evidence="12" type="ORF">Hypma_016040</name>
</gene>
<dbReference type="GO" id="GO:0046872">
    <property type="term" value="F:metal ion binding"/>
    <property type="evidence" value="ECO:0007669"/>
    <property type="project" value="UniProtKB-KW"/>
</dbReference>
<comment type="similarity">
    <text evidence="3">Belongs to the RNase H family.</text>
</comment>
<dbReference type="PANTHER" id="PTHR10642">
    <property type="entry name" value="RIBONUCLEASE H1"/>
    <property type="match status" value="1"/>
</dbReference>
<protein>
    <recommendedName>
        <fullName evidence="4">ribonuclease H</fullName>
        <ecNumber evidence="4">3.1.26.4</ecNumber>
    </recommendedName>
</protein>
<dbReference type="InterPro" id="IPR002156">
    <property type="entry name" value="RNaseH_domain"/>
</dbReference>
<dbReference type="FunFam" id="3.40.970.10:FF:000001">
    <property type="entry name" value="Ribonuclease H1"/>
    <property type="match status" value="1"/>
</dbReference>
<dbReference type="SUPFAM" id="SSF55658">
    <property type="entry name" value="L9 N-domain-like"/>
    <property type="match status" value="1"/>
</dbReference>
<keyword evidence="5" id="KW-0540">Nuclease</keyword>
<feature type="compositionally biased region" description="Basic and acidic residues" evidence="10">
    <location>
        <begin position="395"/>
        <end position="406"/>
    </location>
</feature>
<feature type="region of interest" description="Disordered" evidence="10">
    <location>
        <begin position="53"/>
        <end position="87"/>
    </location>
</feature>
<evidence type="ECO:0000256" key="10">
    <source>
        <dbReference type="SAM" id="MobiDB-lite"/>
    </source>
</evidence>
<feature type="compositionally biased region" description="Polar residues" evidence="10">
    <location>
        <begin position="54"/>
        <end position="71"/>
    </location>
</feature>
<evidence type="ECO:0000256" key="8">
    <source>
        <dbReference type="ARBA" id="ARBA00022801"/>
    </source>
</evidence>
<proteinExistence type="inferred from homology"/>
<dbReference type="STRING" id="39966.A0A369K8Z4"/>
<dbReference type="InterPro" id="IPR012337">
    <property type="entry name" value="RNaseH-like_sf"/>
</dbReference>
<evidence type="ECO:0000313" key="13">
    <source>
        <dbReference type="Proteomes" id="UP000076154"/>
    </source>
</evidence>
<dbReference type="OrthoDB" id="245563at2759"/>
<dbReference type="InterPro" id="IPR009027">
    <property type="entry name" value="Ribosomal_bL9/RNase_H1_N"/>
</dbReference>
<feature type="domain" description="RNase H type-1" evidence="11">
    <location>
        <begin position="90"/>
        <end position="240"/>
    </location>
</feature>
<keyword evidence="7" id="KW-0255">Endonuclease</keyword>
<dbReference type="GO" id="GO:0004523">
    <property type="term" value="F:RNA-DNA hybrid ribonuclease activity"/>
    <property type="evidence" value="ECO:0007669"/>
    <property type="project" value="UniProtKB-EC"/>
</dbReference>
<dbReference type="PANTHER" id="PTHR10642:SF26">
    <property type="entry name" value="RIBONUCLEASE H1"/>
    <property type="match status" value="1"/>
</dbReference>
<evidence type="ECO:0000313" key="12">
    <source>
        <dbReference type="EMBL" id="RDB29135.1"/>
    </source>
</evidence>
<keyword evidence="13" id="KW-1185">Reference proteome</keyword>
<dbReference type="Gene3D" id="3.40.970.10">
    <property type="entry name" value="Ribonuclease H1, N-terminal domain"/>
    <property type="match status" value="1"/>
</dbReference>
<dbReference type="InterPro" id="IPR050092">
    <property type="entry name" value="RNase_H"/>
</dbReference>
<evidence type="ECO:0000256" key="9">
    <source>
        <dbReference type="ARBA" id="ARBA00022842"/>
    </source>
</evidence>
<reference evidence="12" key="1">
    <citation type="submission" date="2018-04" db="EMBL/GenBank/DDBJ databases">
        <title>Whole genome sequencing of Hypsizygus marmoreus.</title>
        <authorList>
            <person name="Choi I.-G."/>
            <person name="Min B."/>
            <person name="Kim J.-G."/>
            <person name="Kim S."/>
            <person name="Oh Y.-L."/>
            <person name="Kong W.-S."/>
            <person name="Park H."/>
            <person name="Jeong J."/>
            <person name="Song E.-S."/>
        </authorList>
    </citation>
    <scope>NUCLEOTIDE SEQUENCE [LARGE SCALE GENOMIC DNA]</scope>
    <source>
        <strain evidence="12">51987-8</strain>
    </source>
</reference>
<dbReference type="EC" id="3.1.26.4" evidence="4"/>